<keyword evidence="1" id="KW-0645">Protease</keyword>
<comment type="caution">
    <text evidence="13">The sequence shown here is derived from an EMBL/GenBank/DDBJ whole genome shotgun (WGS) entry which is preliminary data.</text>
</comment>
<dbReference type="PANTHER" id="PTHR37984">
    <property type="entry name" value="PROTEIN CBG26694"/>
    <property type="match status" value="1"/>
</dbReference>
<keyword evidence="8" id="KW-0548">Nucleotidyltransferase</keyword>
<dbReference type="Pfam" id="PF24626">
    <property type="entry name" value="SH3_Tf2-1"/>
    <property type="match status" value="1"/>
</dbReference>
<keyword evidence="2" id="KW-0479">Metal-binding</keyword>
<feature type="coiled-coil region" evidence="11">
    <location>
        <begin position="421"/>
        <end position="448"/>
    </location>
</feature>
<protein>
    <submittedName>
        <fullName evidence="13">Nucleotidyltransferase, ribonuclease H</fullName>
    </submittedName>
</protein>
<dbReference type="PANTHER" id="PTHR37984:SF5">
    <property type="entry name" value="PROTEIN NYNRIN-LIKE"/>
    <property type="match status" value="1"/>
</dbReference>
<dbReference type="InterPro" id="IPR041588">
    <property type="entry name" value="Integrase_H2C2"/>
</dbReference>
<dbReference type="PROSITE" id="PS50994">
    <property type="entry name" value="INTEGRASE"/>
    <property type="match status" value="1"/>
</dbReference>
<evidence type="ECO:0000256" key="1">
    <source>
        <dbReference type="ARBA" id="ARBA00022670"/>
    </source>
</evidence>
<keyword evidence="11" id="KW-0175">Coiled coil</keyword>
<keyword evidence="8" id="KW-0808">Transferase</keyword>
<evidence type="ECO:0000256" key="8">
    <source>
        <dbReference type="ARBA" id="ARBA00022932"/>
    </source>
</evidence>
<keyword evidence="4" id="KW-0378">Hydrolase</keyword>
<evidence type="ECO:0000313" key="13">
    <source>
        <dbReference type="EMBL" id="GJT20970.1"/>
    </source>
</evidence>
<dbReference type="Gene3D" id="3.10.10.10">
    <property type="entry name" value="HIV Type 1 Reverse Transcriptase, subunit A, domain 1"/>
    <property type="match status" value="1"/>
</dbReference>
<evidence type="ECO:0000256" key="3">
    <source>
        <dbReference type="ARBA" id="ARBA00022750"/>
    </source>
</evidence>
<dbReference type="EMBL" id="BQNB010013850">
    <property type="protein sequence ID" value="GJT20970.1"/>
    <property type="molecule type" value="Genomic_DNA"/>
</dbReference>
<accession>A0ABQ5C1D7</accession>
<dbReference type="InterPro" id="IPR050951">
    <property type="entry name" value="Retrovirus_Pol_polyprotein"/>
</dbReference>
<evidence type="ECO:0000313" key="14">
    <source>
        <dbReference type="Proteomes" id="UP001151760"/>
    </source>
</evidence>
<dbReference type="InterPro" id="IPR036397">
    <property type="entry name" value="RNaseH_sf"/>
</dbReference>
<keyword evidence="14" id="KW-1185">Reference proteome</keyword>
<keyword evidence="9" id="KW-0238">DNA-binding</keyword>
<keyword evidence="8" id="KW-0239">DNA-directed DNA polymerase</keyword>
<dbReference type="InterPro" id="IPR043502">
    <property type="entry name" value="DNA/RNA_pol_sf"/>
</dbReference>
<dbReference type="InterPro" id="IPR001584">
    <property type="entry name" value="Integrase_cat-core"/>
</dbReference>
<evidence type="ECO:0000256" key="11">
    <source>
        <dbReference type="SAM" id="Coils"/>
    </source>
</evidence>
<evidence type="ECO:0000256" key="10">
    <source>
        <dbReference type="ARBA" id="ARBA00023172"/>
    </source>
</evidence>
<sequence>MDTSLESPNIENLSVVREFADVFPDELPGLPPAREIEFGIELIPGAEPISKAPYRMAPVELKELKEQLQEMLLRMAFIRPSCFALGCTGSYLLKKDGSMRCLHHYGSNPKVKLTPMVETYYGAEIKEAQRDDGELWAIVQNVEDGKHTEFSVDDDGVVWFEDRLCVPNDQALREKVMTEAHSSPFTIHPGSTKMYRDLKQYFWWNGMKQDVATFVSKCMTCQQVKIEHQRASGLLQPLEIPMWKWDEISMDFVTGLPTTQKRHDAIWVVVDRLTKSAHFLPIRKNYGISKLAEIFRQEIVRLHGTPTSIVSDRDPKFTSHFWKGLQKAWGTRLKFSTAFHPQTDGQSERTIQTLEDMLRACALEWTGSWDEYLCLVEFAYNNSWHASIKAAPFELLYGRKCRAPICWDEVGERLIEGPELIEITNEKVAVAKEKLKEARSRQKSYADKHRRDLEFQVGDRVFLKVSPFRGVKRFGIKGKLSPRFIGPFEILERIGEVSYRLALPPQLSHVHDVFHVSLLRGYHYHPLHVASYPFDQIQPDMSLSEEPESILDRQERVMRNKVIPFVKILWKNHPEREATWETEESMRASYPHFFV</sequence>
<dbReference type="InterPro" id="IPR016197">
    <property type="entry name" value="Chromo-like_dom_sf"/>
</dbReference>
<dbReference type="SUPFAM" id="SSF56672">
    <property type="entry name" value="DNA/RNA polymerases"/>
    <property type="match status" value="1"/>
</dbReference>
<keyword evidence="5" id="KW-0460">Magnesium</keyword>
<keyword evidence="7" id="KW-0695">RNA-directed DNA polymerase</keyword>
<keyword evidence="6" id="KW-0229">DNA integration</keyword>
<evidence type="ECO:0000259" key="12">
    <source>
        <dbReference type="PROSITE" id="PS50994"/>
    </source>
</evidence>
<evidence type="ECO:0000256" key="5">
    <source>
        <dbReference type="ARBA" id="ARBA00022842"/>
    </source>
</evidence>
<evidence type="ECO:0000256" key="9">
    <source>
        <dbReference type="ARBA" id="ARBA00023125"/>
    </source>
</evidence>
<evidence type="ECO:0000256" key="7">
    <source>
        <dbReference type="ARBA" id="ARBA00022918"/>
    </source>
</evidence>
<dbReference type="SUPFAM" id="SSF54160">
    <property type="entry name" value="Chromo domain-like"/>
    <property type="match status" value="1"/>
</dbReference>
<dbReference type="Gene3D" id="1.10.340.70">
    <property type="match status" value="1"/>
</dbReference>
<evidence type="ECO:0000256" key="4">
    <source>
        <dbReference type="ARBA" id="ARBA00022801"/>
    </source>
</evidence>
<dbReference type="InterPro" id="IPR012337">
    <property type="entry name" value="RNaseH-like_sf"/>
</dbReference>
<evidence type="ECO:0000256" key="2">
    <source>
        <dbReference type="ARBA" id="ARBA00022723"/>
    </source>
</evidence>
<feature type="domain" description="Integrase catalytic" evidence="12">
    <location>
        <begin position="233"/>
        <end position="400"/>
    </location>
</feature>
<dbReference type="Proteomes" id="UP001151760">
    <property type="component" value="Unassembled WGS sequence"/>
</dbReference>
<name>A0ABQ5C1D7_9ASTR</name>
<reference evidence="13" key="1">
    <citation type="journal article" date="2022" name="Int. J. Mol. Sci.">
        <title>Draft Genome of Tanacetum Coccineum: Genomic Comparison of Closely Related Tanacetum-Family Plants.</title>
        <authorList>
            <person name="Yamashiro T."/>
            <person name="Shiraishi A."/>
            <person name="Nakayama K."/>
            <person name="Satake H."/>
        </authorList>
    </citation>
    <scope>NUCLEOTIDE SEQUENCE</scope>
</reference>
<dbReference type="InterPro" id="IPR056924">
    <property type="entry name" value="SH3_Tf2-1"/>
</dbReference>
<dbReference type="SUPFAM" id="SSF53098">
    <property type="entry name" value="Ribonuclease H-like"/>
    <property type="match status" value="1"/>
</dbReference>
<keyword evidence="10" id="KW-0233">DNA recombination</keyword>
<evidence type="ECO:0000256" key="6">
    <source>
        <dbReference type="ARBA" id="ARBA00022908"/>
    </source>
</evidence>
<dbReference type="Gene3D" id="3.30.420.10">
    <property type="entry name" value="Ribonuclease H-like superfamily/Ribonuclease H"/>
    <property type="match status" value="1"/>
</dbReference>
<gene>
    <name evidence="13" type="ORF">Tco_0890907</name>
</gene>
<proteinExistence type="predicted"/>
<organism evidence="13 14">
    <name type="scientific">Tanacetum coccineum</name>
    <dbReference type="NCBI Taxonomy" id="301880"/>
    <lineage>
        <taxon>Eukaryota</taxon>
        <taxon>Viridiplantae</taxon>
        <taxon>Streptophyta</taxon>
        <taxon>Embryophyta</taxon>
        <taxon>Tracheophyta</taxon>
        <taxon>Spermatophyta</taxon>
        <taxon>Magnoliopsida</taxon>
        <taxon>eudicotyledons</taxon>
        <taxon>Gunneridae</taxon>
        <taxon>Pentapetalae</taxon>
        <taxon>asterids</taxon>
        <taxon>campanulids</taxon>
        <taxon>Asterales</taxon>
        <taxon>Asteraceae</taxon>
        <taxon>Asteroideae</taxon>
        <taxon>Anthemideae</taxon>
        <taxon>Anthemidinae</taxon>
        <taxon>Tanacetum</taxon>
    </lineage>
</organism>
<reference evidence="13" key="2">
    <citation type="submission" date="2022-01" db="EMBL/GenBank/DDBJ databases">
        <authorList>
            <person name="Yamashiro T."/>
            <person name="Shiraishi A."/>
            <person name="Satake H."/>
            <person name="Nakayama K."/>
        </authorList>
    </citation>
    <scope>NUCLEOTIDE SEQUENCE</scope>
</reference>
<keyword evidence="3" id="KW-0064">Aspartyl protease</keyword>
<dbReference type="Pfam" id="PF17921">
    <property type="entry name" value="Integrase_H2C2"/>
    <property type="match status" value="1"/>
</dbReference>